<dbReference type="RefSeq" id="WP_120795798.1">
    <property type="nucleotide sequence ID" value="NZ_RBXL01000001.1"/>
</dbReference>
<evidence type="ECO:0000313" key="2">
    <source>
        <dbReference type="Proteomes" id="UP000274556"/>
    </source>
</evidence>
<dbReference type="Pfam" id="PF06685">
    <property type="entry name" value="DUF1186"/>
    <property type="match status" value="1"/>
</dbReference>
<organism evidence="1 2">
    <name type="scientific">Thiocapsa rosea</name>
    <dbReference type="NCBI Taxonomy" id="69360"/>
    <lineage>
        <taxon>Bacteria</taxon>
        <taxon>Pseudomonadati</taxon>
        <taxon>Pseudomonadota</taxon>
        <taxon>Gammaproteobacteria</taxon>
        <taxon>Chromatiales</taxon>
        <taxon>Chromatiaceae</taxon>
        <taxon>Thiocapsa</taxon>
    </lineage>
</organism>
<gene>
    <name evidence="1" type="ORF">BDD21_0507</name>
</gene>
<accession>A0A495V3B7</accession>
<dbReference type="InterPro" id="IPR010602">
    <property type="entry name" value="DUF1186"/>
</dbReference>
<evidence type="ECO:0000313" key="1">
    <source>
        <dbReference type="EMBL" id="RKT43190.1"/>
    </source>
</evidence>
<dbReference type="AlphaFoldDB" id="A0A495V3B7"/>
<dbReference type="Proteomes" id="UP000274556">
    <property type="component" value="Unassembled WGS sequence"/>
</dbReference>
<proteinExistence type="predicted"/>
<reference evidence="1 2" key="1">
    <citation type="submission" date="2018-10" db="EMBL/GenBank/DDBJ databases">
        <title>Genomic Encyclopedia of Archaeal and Bacterial Type Strains, Phase II (KMG-II): from individual species to whole genera.</title>
        <authorList>
            <person name="Goeker M."/>
        </authorList>
    </citation>
    <scope>NUCLEOTIDE SEQUENCE [LARGE SCALE GENOMIC DNA]</scope>
    <source>
        <strain evidence="1 2">DSM 235</strain>
    </source>
</reference>
<keyword evidence="2" id="KW-1185">Reference proteome</keyword>
<protein>
    <submittedName>
        <fullName evidence="1">Uncharacterized protein DUF1186</fullName>
    </submittedName>
</protein>
<sequence length="66" mass="6992">MDTETPPRTEHRAVPEAAVRAAMAQPEAMTLFSTPGEVCFDVAGDLVTEDLDRILAAVCGAYVRGA</sequence>
<name>A0A495V3B7_9GAMM</name>
<comment type="caution">
    <text evidence="1">The sequence shown here is derived from an EMBL/GenBank/DDBJ whole genome shotgun (WGS) entry which is preliminary data.</text>
</comment>
<dbReference type="EMBL" id="RBXL01000001">
    <property type="protein sequence ID" value="RKT43190.1"/>
    <property type="molecule type" value="Genomic_DNA"/>
</dbReference>